<feature type="region of interest" description="Disordered" evidence="1">
    <location>
        <begin position="354"/>
        <end position="376"/>
    </location>
</feature>
<dbReference type="KEGG" id="psq:PUNSTDRAFT_76382"/>
<evidence type="ECO:0000256" key="1">
    <source>
        <dbReference type="SAM" id="MobiDB-lite"/>
    </source>
</evidence>
<accession>R7S286</accession>
<dbReference type="RefSeq" id="XP_007388310.1">
    <property type="nucleotide sequence ID" value="XM_007388248.1"/>
</dbReference>
<dbReference type="OMA" id="GLWMGAW"/>
<feature type="compositionally biased region" description="Low complexity" evidence="1">
    <location>
        <begin position="446"/>
        <end position="463"/>
    </location>
</feature>
<dbReference type="eggNOG" id="KOG4704">
    <property type="taxonomic scope" value="Eukaryota"/>
</dbReference>
<dbReference type="HOGENOM" id="CLU_442816_0_0_1"/>
<evidence type="ECO:0000313" key="3">
    <source>
        <dbReference type="Proteomes" id="UP000054196"/>
    </source>
</evidence>
<feature type="non-terminal residue" evidence="2">
    <location>
        <position position="1"/>
    </location>
</feature>
<evidence type="ECO:0008006" key="4">
    <source>
        <dbReference type="Google" id="ProtNLM"/>
    </source>
</evidence>
<sequence>VAIFHASFHPTQGNTLDWSLKASPDLDLNHVEFSALPSGLHLVEEDVVYFTKGPHHGVCVFRRRRTTEHGHRGFRLSSLGILLAKSARPRPWRHVPALKRLISNIYSSLEDHDTLDISEADFDPARVFFEERKVQRADLGGAGDWRGWPSDLDGVRPDADSYGLAPNPTLHLPHLLRILGPSALTLYKHVLGRRRILIFTLPPVEAACILCQVASDICFEAQVDSTHTSKTKLKGRNADGIKALGMVNLNDMDKLKEEGANGRGWIACTTDAIFLEKPSYYDLLIDLTTSTPSKASRPTLHISRPMAQKPGTRGPSHELVTVRFTWSDVKLWTELNRILDRDGSGHHHDCADCGVPASSSSSSSSPGSPNAKPKTSAWTDVWRLYEDVCVICAGLWMGSWRANSRASYTSVNGNQWGQAREDGDQDLSIDGTYVRNLGMGIEGRPSVSSSMGMASSTSTSSAGFGSGIGNNGGGAGIGNSGSRISLRTMPQVEDDDDLASPAAQDARENAERQLRTTLALLQTFHAHTCFQLSTLAAFLPPASAIEGGRTVVLTPKDILAFELGPLSTLDARFVEWIAEEYAGDTRVVIKRGWKDLLGMVFGLS</sequence>
<name>R7S286_PUNST</name>
<dbReference type="EMBL" id="JH687554">
    <property type="protein sequence ID" value="EIN04515.1"/>
    <property type="molecule type" value="Genomic_DNA"/>
</dbReference>
<gene>
    <name evidence="2" type="ORF">PUNSTDRAFT_76382</name>
</gene>
<dbReference type="InterPro" id="IPR053056">
    <property type="entry name" value="Lipid_Metab_Assoc_Protein"/>
</dbReference>
<keyword evidence="3" id="KW-1185">Reference proteome</keyword>
<protein>
    <recommendedName>
        <fullName evidence="4">Protein LCHN</fullName>
    </recommendedName>
</protein>
<evidence type="ECO:0000313" key="2">
    <source>
        <dbReference type="EMBL" id="EIN04515.1"/>
    </source>
</evidence>
<dbReference type="PANTHER" id="PTHR28153:SF1">
    <property type="entry name" value="DUF4484 DOMAIN-CONTAINING PROTEIN"/>
    <property type="match status" value="1"/>
</dbReference>
<dbReference type="OrthoDB" id="2152680at2759"/>
<feature type="region of interest" description="Disordered" evidence="1">
    <location>
        <begin position="445"/>
        <end position="467"/>
    </location>
</feature>
<dbReference type="AlphaFoldDB" id="R7S286"/>
<dbReference type="GeneID" id="18885647"/>
<dbReference type="PANTHER" id="PTHR28153">
    <property type="entry name" value="PROTEIN, PUTATIVE-RELATED"/>
    <property type="match status" value="1"/>
</dbReference>
<proteinExistence type="predicted"/>
<dbReference type="Proteomes" id="UP000054196">
    <property type="component" value="Unassembled WGS sequence"/>
</dbReference>
<organism evidence="2 3">
    <name type="scientific">Punctularia strigosozonata (strain HHB-11173)</name>
    <name type="common">White-rot fungus</name>
    <dbReference type="NCBI Taxonomy" id="741275"/>
    <lineage>
        <taxon>Eukaryota</taxon>
        <taxon>Fungi</taxon>
        <taxon>Dikarya</taxon>
        <taxon>Basidiomycota</taxon>
        <taxon>Agaricomycotina</taxon>
        <taxon>Agaricomycetes</taxon>
        <taxon>Corticiales</taxon>
        <taxon>Punctulariaceae</taxon>
        <taxon>Punctularia</taxon>
    </lineage>
</organism>
<reference evidence="3" key="1">
    <citation type="journal article" date="2012" name="Science">
        <title>The Paleozoic origin of enzymatic lignin decomposition reconstructed from 31 fungal genomes.</title>
        <authorList>
            <person name="Floudas D."/>
            <person name="Binder M."/>
            <person name="Riley R."/>
            <person name="Barry K."/>
            <person name="Blanchette R.A."/>
            <person name="Henrissat B."/>
            <person name="Martinez A.T."/>
            <person name="Otillar R."/>
            <person name="Spatafora J.W."/>
            <person name="Yadav J.S."/>
            <person name="Aerts A."/>
            <person name="Benoit I."/>
            <person name="Boyd A."/>
            <person name="Carlson A."/>
            <person name="Copeland A."/>
            <person name="Coutinho P.M."/>
            <person name="de Vries R.P."/>
            <person name="Ferreira P."/>
            <person name="Findley K."/>
            <person name="Foster B."/>
            <person name="Gaskell J."/>
            <person name="Glotzer D."/>
            <person name="Gorecki P."/>
            <person name="Heitman J."/>
            <person name="Hesse C."/>
            <person name="Hori C."/>
            <person name="Igarashi K."/>
            <person name="Jurgens J.A."/>
            <person name="Kallen N."/>
            <person name="Kersten P."/>
            <person name="Kohler A."/>
            <person name="Kuees U."/>
            <person name="Kumar T.K.A."/>
            <person name="Kuo A."/>
            <person name="LaButti K."/>
            <person name="Larrondo L.F."/>
            <person name="Lindquist E."/>
            <person name="Ling A."/>
            <person name="Lombard V."/>
            <person name="Lucas S."/>
            <person name="Lundell T."/>
            <person name="Martin R."/>
            <person name="McLaughlin D.J."/>
            <person name="Morgenstern I."/>
            <person name="Morin E."/>
            <person name="Murat C."/>
            <person name="Nagy L.G."/>
            <person name="Nolan M."/>
            <person name="Ohm R.A."/>
            <person name="Patyshakuliyeva A."/>
            <person name="Rokas A."/>
            <person name="Ruiz-Duenas F.J."/>
            <person name="Sabat G."/>
            <person name="Salamov A."/>
            <person name="Samejima M."/>
            <person name="Schmutz J."/>
            <person name="Slot J.C."/>
            <person name="St John F."/>
            <person name="Stenlid J."/>
            <person name="Sun H."/>
            <person name="Sun S."/>
            <person name="Syed K."/>
            <person name="Tsang A."/>
            <person name="Wiebenga A."/>
            <person name="Young D."/>
            <person name="Pisabarro A."/>
            <person name="Eastwood D.C."/>
            <person name="Martin F."/>
            <person name="Cullen D."/>
            <person name="Grigoriev I.V."/>
            <person name="Hibbett D.S."/>
        </authorList>
    </citation>
    <scope>NUCLEOTIDE SEQUENCE [LARGE SCALE GENOMIC DNA]</scope>
    <source>
        <strain evidence="3">HHB-11173 SS5</strain>
    </source>
</reference>
<dbReference type="Pfam" id="PF09804">
    <property type="entry name" value="DENND11"/>
    <property type="match status" value="1"/>
</dbReference>
<dbReference type="GO" id="GO:0005811">
    <property type="term" value="C:lipid droplet"/>
    <property type="evidence" value="ECO:0007669"/>
    <property type="project" value="TreeGrafter"/>
</dbReference>
<dbReference type="InterPro" id="IPR018626">
    <property type="entry name" value="LCHN/Anr2"/>
</dbReference>